<dbReference type="InterPro" id="IPR036864">
    <property type="entry name" value="Zn2-C6_fun-type_DNA-bd_sf"/>
</dbReference>
<accession>A0AAD4KXR9</accession>
<dbReference type="EMBL" id="JAJTJA010000002">
    <property type="protein sequence ID" value="KAH8703511.1"/>
    <property type="molecule type" value="Genomic_DNA"/>
</dbReference>
<dbReference type="Pfam" id="PF04082">
    <property type="entry name" value="Fungal_trans"/>
    <property type="match status" value="1"/>
</dbReference>
<dbReference type="GeneID" id="70245423"/>
<dbReference type="Pfam" id="PF00172">
    <property type="entry name" value="Zn_clus"/>
    <property type="match status" value="1"/>
</dbReference>
<feature type="domain" description="Zn(2)-C6 fungal-type" evidence="7">
    <location>
        <begin position="32"/>
        <end position="64"/>
    </location>
</feature>
<name>A0AAD4KXR9_9EURO</name>
<dbReference type="GO" id="GO:0001228">
    <property type="term" value="F:DNA-binding transcription activator activity, RNA polymerase II-specific"/>
    <property type="evidence" value="ECO:0007669"/>
    <property type="project" value="TreeGrafter"/>
</dbReference>
<dbReference type="AlphaFoldDB" id="A0AAD4KXR9"/>
<evidence type="ECO:0000256" key="4">
    <source>
        <dbReference type="ARBA" id="ARBA00023125"/>
    </source>
</evidence>
<evidence type="ECO:0000256" key="5">
    <source>
        <dbReference type="ARBA" id="ARBA00023163"/>
    </source>
</evidence>
<dbReference type="Gene3D" id="4.10.240.10">
    <property type="entry name" value="Zn(2)-C6 fungal-type DNA-binding domain"/>
    <property type="match status" value="1"/>
</dbReference>
<evidence type="ECO:0000256" key="6">
    <source>
        <dbReference type="ARBA" id="ARBA00023242"/>
    </source>
</evidence>
<dbReference type="GO" id="GO:0006351">
    <property type="term" value="P:DNA-templated transcription"/>
    <property type="evidence" value="ECO:0007669"/>
    <property type="project" value="InterPro"/>
</dbReference>
<comment type="caution">
    <text evidence="8">The sequence shown here is derived from an EMBL/GenBank/DDBJ whole genome shotgun (WGS) entry which is preliminary data.</text>
</comment>
<dbReference type="CDD" id="cd12148">
    <property type="entry name" value="fungal_TF_MHR"/>
    <property type="match status" value="1"/>
</dbReference>
<proteinExistence type="predicted"/>
<dbReference type="PROSITE" id="PS00463">
    <property type="entry name" value="ZN2_CY6_FUNGAL_1"/>
    <property type="match status" value="1"/>
</dbReference>
<keyword evidence="5" id="KW-0804">Transcription</keyword>
<evidence type="ECO:0000259" key="7">
    <source>
        <dbReference type="PROSITE" id="PS50048"/>
    </source>
</evidence>
<sequence>MQSPSYHSRQFGARTESSGIADIMRRRRKTVSCYDCRRRKLRCDREQPACSRCRKAGLADSCSYDQIPIPKLPVKQVAALPASPSTSLTTANAFTPAANHGSASRASESTNPIAPAAAEWNESANFKTSLEATRNSGSWQLLGRRFASAGPPNEERLAISNATPAAANSPYRPSTPDAVIFRGENFKTHYYGSSNSIGLISHFPELRSFMKDTIMHRSSLPRVQRELKALQVKWKTAKASISFRPDLDLLCLLPDKETVDHHVNIYFKTVETVYRILHYPTFAEDYEMFWDDQKAAKPAFVIILLLVMASVSCIASKGQPTYIGDSSIARERAMIWIEVSEWWLSLQSQKNVYMAIWQIRCLLLFAKQINIFKKKRQWTAAGTLIREAMSAGFHRDFSLFGERVSFFDQEMRRRLWATMLELELQASIDRGMPSASAGIPSDSAPVLNINDEDLISDCDSLPTSKPWDEYTDCSFLHLSAASFSLRVSLNLVVNDLNTRSRYEEVLNYEEAILKELERLPKWGQTKTGEGFSQGSILMMARLLLDIQLRQFLIMIHAPFARQTDNTNPRYTLSRMVCFNASCDIIERHSRLTSSSNYLLLLLRHDYFRGALVICHNMYISLSNQNNLILSSNTNMILQYLQSVLGMLEDRISRLGTGYTHHWYICAGYAFIRSVLDSTELATQMEEAVSKVTRQYHRILAEQEELRNVERQIIPTEIKRVDTRADHDQISANITNNAGLFNLDSDVSQIAFENTEQPLDEFFFGNPAAWTFENLWSAE</sequence>
<organism evidence="8 9">
    <name type="scientific">Talaromyces proteolyticus</name>
    <dbReference type="NCBI Taxonomy" id="1131652"/>
    <lineage>
        <taxon>Eukaryota</taxon>
        <taxon>Fungi</taxon>
        <taxon>Dikarya</taxon>
        <taxon>Ascomycota</taxon>
        <taxon>Pezizomycotina</taxon>
        <taxon>Eurotiomycetes</taxon>
        <taxon>Eurotiomycetidae</taxon>
        <taxon>Eurotiales</taxon>
        <taxon>Trichocomaceae</taxon>
        <taxon>Talaromyces</taxon>
        <taxon>Talaromyces sect. Bacilispori</taxon>
    </lineage>
</organism>
<keyword evidence="4" id="KW-0238">DNA-binding</keyword>
<evidence type="ECO:0000256" key="3">
    <source>
        <dbReference type="ARBA" id="ARBA00023015"/>
    </source>
</evidence>
<evidence type="ECO:0000256" key="2">
    <source>
        <dbReference type="ARBA" id="ARBA00022833"/>
    </source>
</evidence>
<dbReference type="InterPro" id="IPR001138">
    <property type="entry name" value="Zn2Cys6_DnaBD"/>
</dbReference>
<dbReference type="PROSITE" id="PS50048">
    <property type="entry name" value="ZN2_CY6_FUNGAL_2"/>
    <property type="match status" value="1"/>
</dbReference>
<dbReference type="Proteomes" id="UP001201262">
    <property type="component" value="Unassembled WGS sequence"/>
</dbReference>
<gene>
    <name evidence="8" type="ORF">BGW36DRAFT_369443</name>
</gene>
<dbReference type="RefSeq" id="XP_046076529.1">
    <property type="nucleotide sequence ID" value="XM_046215136.1"/>
</dbReference>
<evidence type="ECO:0000313" key="8">
    <source>
        <dbReference type="EMBL" id="KAH8703511.1"/>
    </source>
</evidence>
<keyword evidence="3" id="KW-0805">Transcription regulation</keyword>
<dbReference type="SMART" id="SM00066">
    <property type="entry name" value="GAL4"/>
    <property type="match status" value="1"/>
</dbReference>
<evidence type="ECO:0000256" key="1">
    <source>
        <dbReference type="ARBA" id="ARBA00022723"/>
    </source>
</evidence>
<dbReference type="InterPro" id="IPR007219">
    <property type="entry name" value="XnlR_reg_dom"/>
</dbReference>
<dbReference type="SUPFAM" id="SSF57701">
    <property type="entry name" value="Zn2/Cys6 DNA-binding domain"/>
    <property type="match status" value="1"/>
</dbReference>
<keyword evidence="2" id="KW-0862">Zinc</keyword>
<dbReference type="CDD" id="cd00067">
    <property type="entry name" value="GAL4"/>
    <property type="match status" value="1"/>
</dbReference>
<dbReference type="GO" id="GO:0008270">
    <property type="term" value="F:zinc ion binding"/>
    <property type="evidence" value="ECO:0007669"/>
    <property type="project" value="InterPro"/>
</dbReference>
<dbReference type="GO" id="GO:0000978">
    <property type="term" value="F:RNA polymerase II cis-regulatory region sequence-specific DNA binding"/>
    <property type="evidence" value="ECO:0007669"/>
    <property type="project" value="TreeGrafter"/>
</dbReference>
<evidence type="ECO:0000313" key="9">
    <source>
        <dbReference type="Proteomes" id="UP001201262"/>
    </source>
</evidence>
<reference evidence="8" key="1">
    <citation type="submission" date="2021-12" db="EMBL/GenBank/DDBJ databases">
        <title>Convergent genome expansion in fungi linked to evolution of root-endophyte symbiosis.</title>
        <authorList>
            <consortium name="DOE Joint Genome Institute"/>
            <person name="Ke Y.-H."/>
            <person name="Bonito G."/>
            <person name="Liao H.-L."/>
            <person name="Looney B."/>
            <person name="Rojas-Flechas A."/>
            <person name="Nash J."/>
            <person name="Hameed K."/>
            <person name="Schadt C."/>
            <person name="Martin F."/>
            <person name="Crous P.W."/>
            <person name="Miettinen O."/>
            <person name="Magnuson J.K."/>
            <person name="Labbe J."/>
            <person name="Jacobson D."/>
            <person name="Doktycz M.J."/>
            <person name="Veneault-Fourrey C."/>
            <person name="Kuo A."/>
            <person name="Mondo S."/>
            <person name="Calhoun S."/>
            <person name="Riley R."/>
            <person name="Ohm R."/>
            <person name="LaButti K."/>
            <person name="Andreopoulos B."/>
            <person name="Pangilinan J."/>
            <person name="Nolan M."/>
            <person name="Tritt A."/>
            <person name="Clum A."/>
            <person name="Lipzen A."/>
            <person name="Daum C."/>
            <person name="Barry K."/>
            <person name="Grigoriev I.V."/>
            <person name="Vilgalys R."/>
        </authorList>
    </citation>
    <scope>NUCLEOTIDE SEQUENCE</scope>
    <source>
        <strain evidence="8">PMI_201</strain>
    </source>
</reference>
<keyword evidence="9" id="KW-1185">Reference proteome</keyword>
<keyword evidence="1" id="KW-0479">Metal-binding</keyword>
<dbReference type="PANTHER" id="PTHR31944:SF130">
    <property type="entry name" value="ZN(II)2CYS6 TRANSCRIPTION FACTO (EUROFUNG)"/>
    <property type="match status" value="1"/>
</dbReference>
<protein>
    <recommendedName>
        <fullName evidence="7">Zn(2)-C6 fungal-type domain-containing protein</fullName>
    </recommendedName>
</protein>
<dbReference type="PANTHER" id="PTHR31944">
    <property type="entry name" value="HEME-RESPONSIVE ZINC FINGER TRANSCRIPTION FACTOR HAP1"/>
    <property type="match status" value="1"/>
</dbReference>
<dbReference type="InterPro" id="IPR051430">
    <property type="entry name" value="Fungal_TF_Env_Response"/>
</dbReference>
<dbReference type="GO" id="GO:0005634">
    <property type="term" value="C:nucleus"/>
    <property type="evidence" value="ECO:0007669"/>
    <property type="project" value="TreeGrafter"/>
</dbReference>
<keyword evidence="6" id="KW-0539">Nucleus</keyword>